<sequence length="138" mass="15304">MSVQLNPYLNFRDEARQAMDFYRSVLGGTLERSTFAEFGMAQDPADADKVMHSQLRTEDGMVLMAADTPAGMPTPEQSRHAVSLSGGPEDEERLRGVWERLTDGGQVTVPLEKAPWGDWFGMCSDRYGIDWMVNVAGS</sequence>
<dbReference type="Proteomes" id="UP000265614">
    <property type="component" value="Unassembled WGS sequence"/>
</dbReference>
<feature type="region of interest" description="Disordered" evidence="1">
    <location>
        <begin position="66"/>
        <end position="90"/>
    </location>
</feature>
<dbReference type="OrthoDB" id="9795306at2"/>
<protein>
    <submittedName>
        <fullName evidence="3">VOC family protein</fullName>
    </submittedName>
</protein>
<dbReference type="PANTHER" id="PTHR33990:SF1">
    <property type="entry name" value="PROTEIN YJDN"/>
    <property type="match status" value="1"/>
</dbReference>
<dbReference type="PANTHER" id="PTHR33990">
    <property type="entry name" value="PROTEIN YJDN-RELATED"/>
    <property type="match status" value="1"/>
</dbReference>
<comment type="caution">
    <text evidence="3">The sequence shown here is derived from an EMBL/GenBank/DDBJ whole genome shotgun (WGS) entry which is preliminary data.</text>
</comment>
<dbReference type="EMBL" id="QZEZ01000001">
    <property type="protein sequence ID" value="RJK97988.1"/>
    <property type="molecule type" value="Genomic_DNA"/>
</dbReference>
<evidence type="ECO:0000259" key="2">
    <source>
        <dbReference type="Pfam" id="PF06983"/>
    </source>
</evidence>
<dbReference type="CDD" id="cd06588">
    <property type="entry name" value="PhnB_like"/>
    <property type="match status" value="1"/>
</dbReference>
<evidence type="ECO:0000313" key="4">
    <source>
        <dbReference type="Proteomes" id="UP000265614"/>
    </source>
</evidence>
<dbReference type="InterPro" id="IPR029068">
    <property type="entry name" value="Glyas_Bleomycin-R_OHBP_Dase"/>
</dbReference>
<dbReference type="Pfam" id="PF06983">
    <property type="entry name" value="3-dmu-9_3-mt"/>
    <property type="match status" value="1"/>
</dbReference>
<keyword evidence="4" id="KW-1185">Reference proteome</keyword>
<dbReference type="Gene3D" id="3.10.180.10">
    <property type="entry name" value="2,3-Dihydroxybiphenyl 1,2-Dioxygenase, domain 1"/>
    <property type="match status" value="1"/>
</dbReference>
<dbReference type="RefSeq" id="WP_119948915.1">
    <property type="nucleotide sequence ID" value="NZ_QZEZ01000001.1"/>
</dbReference>
<organism evidence="3 4">
    <name type="scientific">Vallicoccus soli</name>
    <dbReference type="NCBI Taxonomy" id="2339232"/>
    <lineage>
        <taxon>Bacteria</taxon>
        <taxon>Bacillati</taxon>
        <taxon>Actinomycetota</taxon>
        <taxon>Actinomycetes</taxon>
        <taxon>Motilibacterales</taxon>
        <taxon>Vallicoccaceae</taxon>
        <taxon>Vallicoccus</taxon>
    </lineage>
</organism>
<accession>A0A3A3Z4V8</accession>
<reference evidence="3 4" key="1">
    <citation type="submission" date="2018-09" db="EMBL/GenBank/DDBJ databases">
        <title>YIM 75000 draft genome.</title>
        <authorList>
            <person name="Tang S."/>
            <person name="Feng Y."/>
        </authorList>
    </citation>
    <scope>NUCLEOTIDE SEQUENCE [LARGE SCALE GENOMIC DNA]</scope>
    <source>
        <strain evidence="3 4">YIM 75000</strain>
    </source>
</reference>
<feature type="domain" description="PhnB-like" evidence="2">
    <location>
        <begin position="6"/>
        <end position="133"/>
    </location>
</feature>
<evidence type="ECO:0000313" key="3">
    <source>
        <dbReference type="EMBL" id="RJK97988.1"/>
    </source>
</evidence>
<proteinExistence type="predicted"/>
<name>A0A3A3Z4V8_9ACTN</name>
<evidence type="ECO:0000256" key="1">
    <source>
        <dbReference type="SAM" id="MobiDB-lite"/>
    </source>
</evidence>
<gene>
    <name evidence="3" type="ORF">D5H78_03250</name>
</gene>
<dbReference type="InterPro" id="IPR028973">
    <property type="entry name" value="PhnB-like"/>
</dbReference>
<dbReference type="SUPFAM" id="SSF54593">
    <property type="entry name" value="Glyoxalase/Bleomycin resistance protein/Dihydroxybiphenyl dioxygenase"/>
    <property type="match status" value="1"/>
</dbReference>
<dbReference type="AlphaFoldDB" id="A0A3A3Z4V8"/>